<proteinExistence type="predicted"/>
<dbReference type="Proteomes" id="UP000805649">
    <property type="component" value="Unassembled WGS sequence"/>
</dbReference>
<accession>A0ACC3YUN0</accession>
<protein>
    <submittedName>
        <fullName evidence="1">Uncharacterized protein</fullName>
    </submittedName>
</protein>
<keyword evidence="2" id="KW-1185">Reference proteome</keyword>
<name>A0ACC3YUN0_COLTU</name>
<comment type="caution">
    <text evidence="1">The sequence shown here is derived from an EMBL/GenBank/DDBJ whole genome shotgun (WGS) entry which is preliminary data.</text>
</comment>
<sequence>MRSITFVLASLVSAAAADFTMYCCAGGNTRITTGDIAWALDAKNGRINEMGIAGGATYHTTLGMCKFGNQPMACGKYVTSARTRDRASTKLKNGRLSCEDPAYLEVDQWHCPF</sequence>
<reference evidence="1 2" key="1">
    <citation type="journal article" date="2020" name="Phytopathology">
        <title>Genome Sequence Resources of Colletotrichum truncatum, C. plurivorum, C. musicola, and C. sojae: Four Species Pathogenic to Soybean (Glycine max).</title>
        <authorList>
            <person name="Rogerio F."/>
            <person name="Boufleur T.R."/>
            <person name="Ciampi-Guillardi M."/>
            <person name="Sukno S.A."/>
            <person name="Thon M.R."/>
            <person name="Massola Junior N.S."/>
            <person name="Baroncelli R."/>
        </authorList>
    </citation>
    <scope>NUCLEOTIDE SEQUENCE [LARGE SCALE GENOMIC DNA]</scope>
    <source>
        <strain evidence="1 2">CMES1059</strain>
    </source>
</reference>
<dbReference type="EMBL" id="VUJX02000006">
    <property type="protein sequence ID" value="KAL0935577.1"/>
    <property type="molecule type" value="Genomic_DNA"/>
</dbReference>
<organism evidence="1 2">
    <name type="scientific">Colletotrichum truncatum</name>
    <name type="common">Anthracnose fungus</name>
    <name type="synonym">Colletotrichum capsici</name>
    <dbReference type="NCBI Taxonomy" id="5467"/>
    <lineage>
        <taxon>Eukaryota</taxon>
        <taxon>Fungi</taxon>
        <taxon>Dikarya</taxon>
        <taxon>Ascomycota</taxon>
        <taxon>Pezizomycotina</taxon>
        <taxon>Sordariomycetes</taxon>
        <taxon>Hypocreomycetidae</taxon>
        <taxon>Glomerellales</taxon>
        <taxon>Glomerellaceae</taxon>
        <taxon>Colletotrichum</taxon>
        <taxon>Colletotrichum truncatum species complex</taxon>
    </lineage>
</organism>
<evidence type="ECO:0000313" key="2">
    <source>
        <dbReference type="Proteomes" id="UP000805649"/>
    </source>
</evidence>
<evidence type="ECO:0000313" key="1">
    <source>
        <dbReference type="EMBL" id="KAL0935577.1"/>
    </source>
</evidence>
<gene>
    <name evidence="1" type="ORF">CTRU02_210168</name>
</gene>